<dbReference type="InterPro" id="IPR019786">
    <property type="entry name" value="Zinc_finger_PHD-type_CS"/>
</dbReference>
<dbReference type="SUPFAM" id="SSF57850">
    <property type="entry name" value="RING/U-box"/>
    <property type="match status" value="1"/>
</dbReference>
<dbReference type="AlphaFoldDB" id="A0A423TMF1"/>
<dbReference type="OrthoDB" id="1935339at2759"/>
<dbReference type="SMART" id="SM00249">
    <property type="entry name" value="PHD"/>
    <property type="match status" value="1"/>
</dbReference>
<dbReference type="Proteomes" id="UP000283509">
    <property type="component" value="Unassembled WGS sequence"/>
</dbReference>
<dbReference type="InterPro" id="IPR013083">
    <property type="entry name" value="Znf_RING/FYVE/PHD"/>
</dbReference>
<dbReference type="InterPro" id="IPR018957">
    <property type="entry name" value="Znf_C3HC4_RING-type"/>
</dbReference>
<feature type="region of interest" description="Disordered" evidence="5">
    <location>
        <begin position="297"/>
        <end position="322"/>
    </location>
</feature>
<keyword evidence="3" id="KW-0862">Zinc</keyword>
<reference evidence="8 9" key="1">
    <citation type="submission" date="2018-04" db="EMBL/GenBank/DDBJ databases">
        <authorList>
            <person name="Zhang X."/>
            <person name="Yuan J."/>
            <person name="Li F."/>
            <person name="Xiang J."/>
        </authorList>
    </citation>
    <scope>NUCLEOTIDE SEQUENCE [LARGE SCALE GENOMIC DNA]</scope>
    <source>
        <tissue evidence="8">Muscle</tissue>
    </source>
</reference>
<gene>
    <name evidence="8" type="ORF">C7M84_003720</name>
</gene>
<dbReference type="CDD" id="cd15536">
    <property type="entry name" value="PHD_PHRF1"/>
    <property type="match status" value="1"/>
</dbReference>
<dbReference type="Gene3D" id="3.30.40.10">
    <property type="entry name" value="Zinc/RING finger domain, C3HC4 (zinc finger)"/>
    <property type="match status" value="2"/>
</dbReference>
<dbReference type="PROSITE" id="PS00518">
    <property type="entry name" value="ZF_RING_1"/>
    <property type="match status" value="1"/>
</dbReference>
<evidence type="ECO:0000256" key="4">
    <source>
        <dbReference type="PROSITE-ProRule" id="PRU00175"/>
    </source>
</evidence>
<dbReference type="PANTHER" id="PTHR12618:SF20">
    <property type="entry name" value="PHD AND RING FINGER DOMAIN-CONTAINING PROTEIN 1"/>
    <property type="match status" value="1"/>
</dbReference>
<accession>A0A423TMF1</accession>
<evidence type="ECO:0008006" key="10">
    <source>
        <dbReference type="Google" id="ProtNLM"/>
    </source>
</evidence>
<feature type="domain" description="PHD-type" evidence="6">
    <location>
        <begin position="237"/>
        <end position="287"/>
    </location>
</feature>
<evidence type="ECO:0000256" key="5">
    <source>
        <dbReference type="SAM" id="MobiDB-lite"/>
    </source>
</evidence>
<reference evidence="8 9" key="2">
    <citation type="submission" date="2019-01" db="EMBL/GenBank/DDBJ databases">
        <title>The decoding of complex shrimp genome reveals the adaptation for benthos swimmer, frequently molting mechanism and breeding impact on genome.</title>
        <authorList>
            <person name="Sun Y."/>
            <person name="Gao Y."/>
            <person name="Yu Y."/>
        </authorList>
    </citation>
    <scope>NUCLEOTIDE SEQUENCE [LARGE SCALE GENOMIC DNA]</scope>
    <source>
        <tissue evidence="8">Muscle</tissue>
    </source>
</reference>
<dbReference type="InterPro" id="IPR001841">
    <property type="entry name" value="Znf_RING"/>
</dbReference>
<dbReference type="InterPro" id="IPR019787">
    <property type="entry name" value="Znf_PHD-finger"/>
</dbReference>
<dbReference type="EMBL" id="QCYY01001503">
    <property type="protein sequence ID" value="ROT77610.1"/>
    <property type="molecule type" value="Genomic_DNA"/>
</dbReference>
<keyword evidence="1" id="KW-0479">Metal-binding</keyword>
<dbReference type="InterPro" id="IPR047157">
    <property type="entry name" value="PHRF1/Atg35"/>
</dbReference>
<evidence type="ECO:0000313" key="8">
    <source>
        <dbReference type="EMBL" id="ROT77610.1"/>
    </source>
</evidence>
<evidence type="ECO:0000256" key="1">
    <source>
        <dbReference type="ARBA" id="ARBA00022723"/>
    </source>
</evidence>
<protein>
    <recommendedName>
        <fullName evidence="10">PHD and RING finger domain-containing protein 1</fullName>
    </recommendedName>
</protein>
<dbReference type="SUPFAM" id="SSF57903">
    <property type="entry name" value="FYVE/PHD zinc finger"/>
    <property type="match status" value="1"/>
</dbReference>
<dbReference type="PROSITE" id="PS01359">
    <property type="entry name" value="ZF_PHD_1"/>
    <property type="match status" value="1"/>
</dbReference>
<dbReference type="InterPro" id="IPR001965">
    <property type="entry name" value="Znf_PHD"/>
</dbReference>
<keyword evidence="2 4" id="KW-0863">Zinc-finger</keyword>
<dbReference type="PROSITE" id="PS50089">
    <property type="entry name" value="ZF_RING_2"/>
    <property type="match status" value="1"/>
</dbReference>
<keyword evidence="9" id="KW-1185">Reference proteome</keyword>
<evidence type="ECO:0000259" key="6">
    <source>
        <dbReference type="PROSITE" id="PS50016"/>
    </source>
</evidence>
<feature type="compositionally biased region" description="Low complexity" evidence="5">
    <location>
        <begin position="307"/>
        <end position="322"/>
    </location>
</feature>
<name>A0A423TMF1_PENVA</name>
<dbReference type="GO" id="GO:0008270">
    <property type="term" value="F:zinc ion binding"/>
    <property type="evidence" value="ECO:0007669"/>
    <property type="project" value="UniProtKB-KW"/>
</dbReference>
<dbReference type="Pfam" id="PF00628">
    <property type="entry name" value="PHD"/>
    <property type="match status" value="1"/>
</dbReference>
<comment type="caution">
    <text evidence="8">The sequence shown here is derived from an EMBL/GenBank/DDBJ whole genome shotgun (WGS) entry which is preliminary data.</text>
</comment>
<evidence type="ECO:0000259" key="7">
    <source>
        <dbReference type="PROSITE" id="PS50089"/>
    </source>
</evidence>
<organism evidence="8 9">
    <name type="scientific">Penaeus vannamei</name>
    <name type="common">Whiteleg shrimp</name>
    <name type="synonym">Litopenaeus vannamei</name>
    <dbReference type="NCBI Taxonomy" id="6689"/>
    <lineage>
        <taxon>Eukaryota</taxon>
        <taxon>Metazoa</taxon>
        <taxon>Ecdysozoa</taxon>
        <taxon>Arthropoda</taxon>
        <taxon>Crustacea</taxon>
        <taxon>Multicrustacea</taxon>
        <taxon>Malacostraca</taxon>
        <taxon>Eumalacostraca</taxon>
        <taxon>Eucarida</taxon>
        <taxon>Decapoda</taxon>
        <taxon>Dendrobranchiata</taxon>
        <taxon>Penaeoidea</taxon>
        <taxon>Penaeidae</taxon>
        <taxon>Penaeus</taxon>
    </lineage>
</organism>
<dbReference type="STRING" id="6689.A0A423TMF1"/>
<dbReference type="Pfam" id="PF00097">
    <property type="entry name" value="zf-C3HC4"/>
    <property type="match status" value="1"/>
</dbReference>
<dbReference type="InterPro" id="IPR017907">
    <property type="entry name" value="Znf_RING_CS"/>
</dbReference>
<proteinExistence type="predicted"/>
<evidence type="ECO:0000256" key="3">
    <source>
        <dbReference type="ARBA" id="ARBA00022833"/>
    </source>
</evidence>
<evidence type="ECO:0000256" key="2">
    <source>
        <dbReference type="ARBA" id="ARBA00022771"/>
    </source>
</evidence>
<evidence type="ECO:0000313" key="9">
    <source>
        <dbReference type="Proteomes" id="UP000283509"/>
    </source>
</evidence>
<dbReference type="PROSITE" id="PS50016">
    <property type="entry name" value="ZF_PHD_2"/>
    <property type="match status" value="1"/>
</dbReference>
<dbReference type="InterPro" id="IPR011011">
    <property type="entry name" value="Znf_FYVE_PHD"/>
</dbReference>
<sequence>MTNSLPLTLSPFSYLSHLSLSLSLSLSVVALPPFLTLHLPPPLPLPSFSSINPIPSLPPSPFPLHSPSSFSSPLPFLPHFSLSFPSLLHPPPFFSLFLSPSSPSFLHLPLFYPLHSSSFLSPSPSSTFFPPASLLLPPLLLLPSFSTPSDRDDAESGDSDSSGPPGTETCAICLGKMRGQVGSPASCEHTFCLDCILEWAKHLRLYLFENALGAALKKEIPVSKQEEEEVFIPEEHPTYCEVCNYCDREERLLLCDGCDLGYHLECLDPPLTHVPLEEWFCPACVAAEVPSVVLSRQQSNEVRAPPSRGGRSRSQSSSRQDF</sequence>
<feature type="domain" description="RING-type" evidence="7">
    <location>
        <begin position="170"/>
        <end position="244"/>
    </location>
</feature>
<dbReference type="PANTHER" id="PTHR12618">
    <property type="entry name" value="PHD AND RING FINGER DOMAIN-CONTAINING PROTEIN 1"/>
    <property type="match status" value="1"/>
</dbReference>